<dbReference type="GO" id="GO:0003700">
    <property type="term" value="F:DNA-binding transcription factor activity"/>
    <property type="evidence" value="ECO:0007669"/>
    <property type="project" value="TreeGrafter"/>
</dbReference>
<evidence type="ECO:0000259" key="5">
    <source>
        <dbReference type="PROSITE" id="PS51063"/>
    </source>
</evidence>
<evidence type="ECO:0000313" key="7">
    <source>
        <dbReference type="Proteomes" id="UP000032233"/>
    </source>
</evidence>
<name>A0A0D2J705_9BACT</name>
<dbReference type="AlphaFoldDB" id="A0A0D2J705"/>
<dbReference type="SUPFAM" id="SSF46785">
    <property type="entry name" value="Winged helix' DNA-binding domain"/>
    <property type="match status" value="1"/>
</dbReference>
<sequence length="248" mass="28020">MIQRPWMPGQIFLLLIKGGSNNVELNQKIAILNKTLGFEELDPDQLANLAELSSIRFYKKGEYIFHEGDTPRYFKVVVEGLVKLSKSTESGKAYTAVMGWPGDTLNAVTLFEDLPRFLSAQAIRTSTILCLKKTDFVDFVFQHPTVALRIIKILGHLVQTSYERILDMVAEKAEQRIINMLFMLYKKFGHTLNFTNQELADLVGATTETTIRIMGQLRKQGIVQSARGRIQIADPVALEKLGRGPFWA</sequence>
<dbReference type="InterPro" id="IPR000595">
    <property type="entry name" value="cNMP-bd_dom"/>
</dbReference>
<dbReference type="Proteomes" id="UP000032233">
    <property type="component" value="Unassembled WGS sequence"/>
</dbReference>
<dbReference type="InterPro" id="IPR012318">
    <property type="entry name" value="HTH_CRP"/>
</dbReference>
<dbReference type="Gene3D" id="2.60.120.10">
    <property type="entry name" value="Jelly Rolls"/>
    <property type="match status" value="1"/>
</dbReference>
<keyword evidence="2" id="KW-0238">DNA-binding</keyword>
<evidence type="ECO:0008006" key="8">
    <source>
        <dbReference type="Google" id="ProtNLM"/>
    </source>
</evidence>
<evidence type="ECO:0000256" key="1">
    <source>
        <dbReference type="ARBA" id="ARBA00023015"/>
    </source>
</evidence>
<comment type="caution">
    <text evidence="6">The sequence shown here is derived from an EMBL/GenBank/DDBJ whole genome shotgun (WGS) entry which is preliminary data.</text>
</comment>
<dbReference type="SMART" id="SM00419">
    <property type="entry name" value="HTH_CRP"/>
    <property type="match status" value="1"/>
</dbReference>
<dbReference type="PANTHER" id="PTHR24567">
    <property type="entry name" value="CRP FAMILY TRANSCRIPTIONAL REGULATORY PROTEIN"/>
    <property type="match status" value="1"/>
</dbReference>
<dbReference type="PROSITE" id="PS51063">
    <property type="entry name" value="HTH_CRP_2"/>
    <property type="match status" value="1"/>
</dbReference>
<evidence type="ECO:0000259" key="4">
    <source>
        <dbReference type="PROSITE" id="PS50042"/>
    </source>
</evidence>
<dbReference type="InterPro" id="IPR018490">
    <property type="entry name" value="cNMP-bd_dom_sf"/>
</dbReference>
<dbReference type="PANTHER" id="PTHR24567:SF28">
    <property type="entry name" value="LISTERIOLYSIN REGULATORY PROTEIN"/>
    <property type="match status" value="1"/>
</dbReference>
<dbReference type="OrthoDB" id="9810708at2"/>
<dbReference type="InParanoid" id="A0A0D2J705"/>
<dbReference type="Pfam" id="PF00027">
    <property type="entry name" value="cNMP_binding"/>
    <property type="match status" value="1"/>
</dbReference>
<dbReference type="SMART" id="SM00100">
    <property type="entry name" value="cNMP"/>
    <property type="match status" value="1"/>
</dbReference>
<dbReference type="CDD" id="cd00038">
    <property type="entry name" value="CAP_ED"/>
    <property type="match status" value="1"/>
</dbReference>
<feature type="domain" description="Cyclic nucleotide-binding" evidence="4">
    <location>
        <begin position="37"/>
        <end position="136"/>
    </location>
</feature>
<accession>A0A0D2J705</accession>
<dbReference type="STRING" id="1429043.X474_12605"/>
<evidence type="ECO:0000256" key="3">
    <source>
        <dbReference type="ARBA" id="ARBA00023163"/>
    </source>
</evidence>
<evidence type="ECO:0000256" key="2">
    <source>
        <dbReference type="ARBA" id="ARBA00023125"/>
    </source>
</evidence>
<dbReference type="InterPro" id="IPR014710">
    <property type="entry name" value="RmlC-like_jellyroll"/>
</dbReference>
<evidence type="ECO:0000313" key="6">
    <source>
        <dbReference type="EMBL" id="KIX13959.1"/>
    </source>
</evidence>
<dbReference type="InterPro" id="IPR050397">
    <property type="entry name" value="Env_Response_Regulators"/>
</dbReference>
<organism evidence="6 7">
    <name type="scientific">Dethiosulfatarculus sandiegensis</name>
    <dbReference type="NCBI Taxonomy" id="1429043"/>
    <lineage>
        <taxon>Bacteria</taxon>
        <taxon>Pseudomonadati</taxon>
        <taxon>Thermodesulfobacteriota</taxon>
        <taxon>Desulfarculia</taxon>
        <taxon>Desulfarculales</taxon>
        <taxon>Desulfarculaceae</taxon>
        <taxon>Dethiosulfatarculus</taxon>
    </lineage>
</organism>
<protein>
    <recommendedName>
        <fullName evidence="8">Crp/Fnr family transcriptional regulator</fullName>
    </recommendedName>
</protein>
<dbReference type="EMBL" id="AZAC01000014">
    <property type="protein sequence ID" value="KIX13959.1"/>
    <property type="molecule type" value="Genomic_DNA"/>
</dbReference>
<dbReference type="InterPro" id="IPR036388">
    <property type="entry name" value="WH-like_DNA-bd_sf"/>
</dbReference>
<keyword evidence="1" id="KW-0805">Transcription regulation</keyword>
<dbReference type="InterPro" id="IPR036390">
    <property type="entry name" value="WH_DNA-bd_sf"/>
</dbReference>
<dbReference type="SUPFAM" id="SSF51206">
    <property type="entry name" value="cAMP-binding domain-like"/>
    <property type="match status" value="1"/>
</dbReference>
<dbReference type="Gene3D" id="1.10.10.10">
    <property type="entry name" value="Winged helix-like DNA-binding domain superfamily/Winged helix DNA-binding domain"/>
    <property type="match status" value="1"/>
</dbReference>
<gene>
    <name evidence="6" type="ORF">X474_12605</name>
</gene>
<dbReference type="FunCoup" id="A0A0D2J705">
    <property type="interactions" value="286"/>
</dbReference>
<dbReference type="GO" id="GO:0003677">
    <property type="term" value="F:DNA binding"/>
    <property type="evidence" value="ECO:0007669"/>
    <property type="project" value="UniProtKB-KW"/>
</dbReference>
<dbReference type="PROSITE" id="PS50042">
    <property type="entry name" value="CNMP_BINDING_3"/>
    <property type="match status" value="1"/>
</dbReference>
<feature type="domain" description="HTH crp-type" evidence="5">
    <location>
        <begin position="171"/>
        <end position="236"/>
    </location>
</feature>
<dbReference type="PRINTS" id="PR00034">
    <property type="entry name" value="HTHCRP"/>
</dbReference>
<dbReference type="GO" id="GO:0005829">
    <property type="term" value="C:cytosol"/>
    <property type="evidence" value="ECO:0007669"/>
    <property type="project" value="TreeGrafter"/>
</dbReference>
<keyword evidence="3" id="KW-0804">Transcription</keyword>
<proteinExistence type="predicted"/>
<reference evidence="6 7" key="1">
    <citation type="submission" date="2013-11" db="EMBL/GenBank/DDBJ databases">
        <title>Metagenomic analysis of a methanogenic consortium involved in long chain n-alkane degradation.</title>
        <authorList>
            <person name="Davidova I.A."/>
            <person name="Callaghan A.V."/>
            <person name="Wawrik B."/>
            <person name="Pruitt S."/>
            <person name="Marks C."/>
            <person name="Duncan K.E."/>
            <person name="Suflita J.M."/>
        </authorList>
    </citation>
    <scope>NUCLEOTIDE SEQUENCE [LARGE SCALE GENOMIC DNA]</scope>
    <source>
        <strain evidence="6 7">SPR</strain>
    </source>
</reference>
<dbReference type="Pfam" id="PF13545">
    <property type="entry name" value="HTH_Crp_2"/>
    <property type="match status" value="1"/>
</dbReference>
<keyword evidence="7" id="KW-1185">Reference proteome</keyword>